<dbReference type="Gene3D" id="3.30.720.10">
    <property type="entry name" value="Signal recognition particle alu RNA binding heterodimer, srp9/1"/>
    <property type="match status" value="1"/>
</dbReference>
<dbReference type="KEGG" id="spaa:SPAPADRAFT_146876"/>
<keyword evidence="6 7" id="KW-0687">Ribonucleoprotein</keyword>
<dbReference type="GO" id="GO:0006614">
    <property type="term" value="P:SRP-dependent cotranslational protein targeting to membrane"/>
    <property type="evidence" value="ECO:0007669"/>
    <property type="project" value="UniProtKB-UniRule"/>
</dbReference>
<evidence type="ECO:0000313" key="9">
    <source>
        <dbReference type="Proteomes" id="UP000000709"/>
    </source>
</evidence>
<accession>G3AH99</accession>
<dbReference type="GeneID" id="18870730"/>
<dbReference type="EMBL" id="GL996499">
    <property type="protein sequence ID" value="EGW35529.1"/>
    <property type="molecule type" value="Genomic_DNA"/>
</dbReference>
<dbReference type="AlphaFoldDB" id="G3AH99"/>
<gene>
    <name evidence="8" type="ORF">SPAPADRAFT_146876</name>
</gene>
<evidence type="ECO:0000256" key="3">
    <source>
        <dbReference type="ARBA" id="ARBA00022490"/>
    </source>
</evidence>
<keyword evidence="4 7" id="KW-0694">RNA-binding</keyword>
<proteinExistence type="inferred from homology"/>
<evidence type="ECO:0000256" key="1">
    <source>
        <dbReference type="ARBA" id="ARBA00004496"/>
    </source>
</evidence>
<evidence type="ECO:0000256" key="4">
    <source>
        <dbReference type="ARBA" id="ARBA00022884"/>
    </source>
</evidence>
<dbReference type="GO" id="GO:0008312">
    <property type="term" value="F:7S RNA binding"/>
    <property type="evidence" value="ECO:0007669"/>
    <property type="project" value="UniProtKB-UniRule"/>
</dbReference>
<evidence type="ECO:0000256" key="5">
    <source>
        <dbReference type="ARBA" id="ARBA00023135"/>
    </source>
</evidence>
<protein>
    <recommendedName>
        <fullName evidence="7">Signal recognition particle subunit SRP14</fullName>
    </recommendedName>
    <alternativeName>
        <fullName evidence="7">Signal recognition particle 14 kDa protein</fullName>
    </alternativeName>
</protein>
<sequence length="137" mass="15689">MTRVDNAEFIKELTKVLSTNNGKKSVYFTQKRLSPALPLDSTTDATTADLPSNVIETEGNNTSTYPVLIRISMNGKDKNDQKSKYKLSTIVEPQALEQFWQDYIPILRAGFVGLKKKEKKVCEFYIEKKNGLYFLHY</sequence>
<evidence type="ECO:0000256" key="2">
    <source>
        <dbReference type="ARBA" id="ARBA00010349"/>
    </source>
</evidence>
<dbReference type="RefSeq" id="XP_007372941.1">
    <property type="nucleotide sequence ID" value="XM_007372879.1"/>
</dbReference>
<dbReference type="InParanoid" id="G3AH99"/>
<dbReference type="HOGENOM" id="CLU_094309_3_0_1"/>
<dbReference type="STRING" id="619300.G3AH99"/>
<comment type="function">
    <text evidence="7">Component of the signal recognition particle (SRP) complex, a ribonucleoprotein complex that mediates the cotranslational targeting of secretory and membrane proteins to the endoplasmic reticulum (ER).</text>
</comment>
<dbReference type="InterPro" id="IPR009018">
    <property type="entry name" value="Signal_recog_particle_SRP9/14"/>
</dbReference>
<comment type="subunit">
    <text evidence="7">Component of a fungal signal recognition particle (SRP) complex that consists of a 7SL RNA molecule (scR1) and at least six protein subunits: SRP72, SRP68, SRP54, SEC65, SRP21 and SRP14.</text>
</comment>
<dbReference type="InterPro" id="IPR003210">
    <property type="entry name" value="Signal_recog_particle_SRP14"/>
</dbReference>
<evidence type="ECO:0000313" key="8">
    <source>
        <dbReference type="EMBL" id="EGW35529.1"/>
    </source>
</evidence>
<comment type="subcellular location">
    <subcellularLocation>
        <location evidence="1 7">Cytoplasm</location>
    </subcellularLocation>
</comment>
<organism evidence="9">
    <name type="scientific">Spathaspora passalidarum (strain NRRL Y-27907 / 11-Y1)</name>
    <dbReference type="NCBI Taxonomy" id="619300"/>
    <lineage>
        <taxon>Eukaryota</taxon>
        <taxon>Fungi</taxon>
        <taxon>Dikarya</taxon>
        <taxon>Ascomycota</taxon>
        <taxon>Saccharomycotina</taxon>
        <taxon>Pichiomycetes</taxon>
        <taxon>Debaryomycetaceae</taxon>
        <taxon>Spathaspora</taxon>
    </lineage>
</organism>
<dbReference type="PANTHER" id="PTHR12013">
    <property type="entry name" value="SIGNAL RECOGNITION PARTICLE 14 KD PROTEIN"/>
    <property type="match status" value="1"/>
</dbReference>
<reference evidence="8 9" key="1">
    <citation type="journal article" date="2011" name="Proc. Natl. Acad. Sci. U.S.A.">
        <title>Comparative genomics of xylose-fermenting fungi for enhanced biofuel production.</title>
        <authorList>
            <person name="Wohlbach D.J."/>
            <person name="Kuo A."/>
            <person name="Sato T.K."/>
            <person name="Potts K.M."/>
            <person name="Salamov A.A."/>
            <person name="LaButti K.M."/>
            <person name="Sun H."/>
            <person name="Clum A."/>
            <person name="Pangilinan J.L."/>
            <person name="Lindquist E.A."/>
            <person name="Lucas S."/>
            <person name="Lapidus A."/>
            <person name="Jin M."/>
            <person name="Gunawan C."/>
            <person name="Balan V."/>
            <person name="Dale B.E."/>
            <person name="Jeffries T.W."/>
            <person name="Zinkel R."/>
            <person name="Barry K.W."/>
            <person name="Grigoriev I.V."/>
            <person name="Gasch A.P."/>
        </authorList>
    </citation>
    <scope>NUCLEOTIDE SEQUENCE [LARGE SCALE GENOMIC DNA]</scope>
    <source>
        <strain evidence="9">NRRL Y-27907 / 11-Y1</strain>
    </source>
</reference>
<keyword evidence="5 7" id="KW-0733">Signal recognition particle</keyword>
<evidence type="ECO:0000256" key="7">
    <source>
        <dbReference type="RuleBase" id="RU368100"/>
    </source>
</evidence>
<dbReference type="SUPFAM" id="SSF54762">
    <property type="entry name" value="Signal recognition particle alu RNA binding heterodimer, SRP9/14"/>
    <property type="match status" value="1"/>
</dbReference>
<dbReference type="Proteomes" id="UP000000709">
    <property type="component" value="Unassembled WGS sequence"/>
</dbReference>
<dbReference type="FunCoup" id="G3AH99">
    <property type="interactions" value="55"/>
</dbReference>
<dbReference type="eggNOG" id="ENOG502S9PU">
    <property type="taxonomic scope" value="Eukaryota"/>
</dbReference>
<evidence type="ECO:0000256" key="6">
    <source>
        <dbReference type="ARBA" id="ARBA00023274"/>
    </source>
</evidence>
<dbReference type="OMA" id="NAPNPKT"/>
<dbReference type="OrthoDB" id="19209at2759"/>
<dbReference type="GO" id="GO:0030942">
    <property type="term" value="F:endoplasmic reticulum signal peptide binding"/>
    <property type="evidence" value="ECO:0007669"/>
    <property type="project" value="UniProtKB-UniRule"/>
</dbReference>
<keyword evidence="9" id="KW-1185">Reference proteome</keyword>
<keyword evidence="3 7" id="KW-0963">Cytoplasm</keyword>
<comment type="similarity">
    <text evidence="2 7">Belongs to the SRP14 family.</text>
</comment>
<name>G3AH99_SPAPN</name>
<dbReference type="Pfam" id="PF02290">
    <property type="entry name" value="SRP14"/>
    <property type="match status" value="1"/>
</dbReference>
<dbReference type="GO" id="GO:0005786">
    <property type="term" value="C:signal recognition particle, endoplasmic reticulum targeting"/>
    <property type="evidence" value="ECO:0007669"/>
    <property type="project" value="UniProtKB-UniRule"/>
</dbReference>